<organism evidence="2 3">
    <name type="scientific">Luteimonas endophytica</name>
    <dbReference type="NCBI Taxonomy" id="3042023"/>
    <lineage>
        <taxon>Bacteria</taxon>
        <taxon>Pseudomonadati</taxon>
        <taxon>Pseudomonadota</taxon>
        <taxon>Gammaproteobacteria</taxon>
        <taxon>Lysobacterales</taxon>
        <taxon>Lysobacteraceae</taxon>
        <taxon>Luteimonas</taxon>
    </lineage>
</organism>
<dbReference type="Gene3D" id="1.10.287.1700">
    <property type="match status" value="1"/>
</dbReference>
<dbReference type="EMBL" id="JARXRM010000016">
    <property type="protein sequence ID" value="MDH5822023.1"/>
    <property type="molecule type" value="Genomic_DNA"/>
</dbReference>
<protein>
    <recommendedName>
        <fullName evidence="4">Type III secretion protein</fullName>
    </recommendedName>
</protein>
<evidence type="ECO:0008006" key="4">
    <source>
        <dbReference type="Google" id="ProtNLM"/>
    </source>
</evidence>
<evidence type="ECO:0000256" key="1">
    <source>
        <dbReference type="SAM" id="Coils"/>
    </source>
</evidence>
<dbReference type="InterPro" id="IPR031869">
    <property type="entry name" value="YscO-like"/>
</dbReference>
<proteinExistence type="predicted"/>
<feature type="coiled-coil region" evidence="1">
    <location>
        <begin position="31"/>
        <end position="121"/>
    </location>
</feature>
<keyword evidence="3" id="KW-1185">Reference proteome</keyword>
<evidence type="ECO:0000313" key="3">
    <source>
        <dbReference type="Proteomes" id="UP001156940"/>
    </source>
</evidence>
<comment type="caution">
    <text evidence="2">The sequence shown here is derived from an EMBL/GenBank/DDBJ whole genome shotgun (WGS) entry which is preliminary data.</text>
</comment>
<reference evidence="2 3" key="1">
    <citation type="submission" date="2023-04" db="EMBL/GenBank/DDBJ databases">
        <title>Luteimonas endophyticus RD2P54.</title>
        <authorList>
            <person name="Sun J.-Q."/>
        </authorList>
    </citation>
    <scope>NUCLEOTIDE SEQUENCE [LARGE SCALE GENOMIC DNA]</scope>
    <source>
        <strain evidence="2 3">RD2P54</strain>
    </source>
</reference>
<evidence type="ECO:0000313" key="2">
    <source>
        <dbReference type="EMBL" id="MDH5822023.1"/>
    </source>
</evidence>
<sequence>MKRYPLQTLLKLRAHRTENARLVVLEKQRAAIACREECARIEGELDGLREQRAAHRLRLLDPPPPGASWPSVLEQRQAHIDLLAEQAETARQCLQQAQQRLQAAERVLEDAKQAYFRAKAREDALHKRKGLWRDEQNALEARREEDAAADLQLARHLGRGQS</sequence>
<keyword evidence="1" id="KW-0175">Coiled coil</keyword>
<name>A0ABT6J747_9GAMM</name>
<dbReference type="InterPro" id="IPR053716">
    <property type="entry name" value="Flag_assembly_chemotaxis_eff"/>
</dbReference>
<dbReference type="RefSeq" id="WP_280572856.1">
    <property type="nucleotide sequence ID" value="NZ_JARXRM010000016.1"/>
</dbReference>
<accession>A0ABT6J747</accession>
<dbReference type="Pfam" id="PF16789">
    <property type="entry name" value="YscO-like"/>
    <property type="match status" value="1"/>
</dbReference>
<gene>
    <name evidence="2" type="ORF">QFW77_03310</name>
</gene>
<dbReference type="Proteomes" id="UP001156940">
    <property type="component" value="Unassembled WGS sequence"/>
</dbReference>